<dbReference type="PROSITE" id="PS00107">
    <property type="entry name" value="PROTEIN_KINASE_ATP"/>
    <property type="match status" value="1"/>
</dbReference>
<keyword evidence="4" id="KW-0597">Phosphoprotein</keyword>
<dbReference type="InterPro" id="IPR017441">
    <property type="entry name" value="Protein_kinase_ATP_BS"/>
</dbReference>
<dbReference type="Gene3D" id="1.10.510.10">
    <property type="entry name" value="Transferase(Phosphotransferase) domain 1"/>
    <property type="match status" value="1"/>
</dbReference>
<sequence>MADVKPPFTEESARKKVKAAQNLWNTQDPVRVAQAYTPDCVWRNRTSFFSGTDNIISFLTAKWNREANYRLRKELFSFTDDRIAVQFWYEYQDVEDEMRWKRCYGLEDWTFDQETGKMRKRMMSGNDLVLGSNGNGEGRWFVDGVDVEDVAINNNCLSPTANPKTSSKRNSTLSANSVISNQGKRKTHVGPWQLGRNLGEGTTGRVRLAKHKYTGQTAAIKIVSKTSAAMTQSNSIAEMDRNRGLHGKSGTRHIPSGIEREVVIMKLIEHPNVVRLYLVLEYVEGGELFNYITENGPLQEFEAVKLFRQILAGLGYCHRFGICHRDLKPENILLDSQGNVKLADFGMAALQREGYWLKTSCGSPHYAAPEIVKGDEYRGNKADLWSCGIILFALLTSYLPFDGQDLSSTLKLVKTAKVEIPSNVSYEAADLIHKILQKKPEKRIDMADVWKHPLLRRYECLDPVMHNPYIGPAPSWSVKECGPRISRHELESESDILRNLQTLWHDVEREVLIERLLDPEPTLERMFYNALVRFRDEHLENWPGQSLEYSASDYHHISKDSNGTFSRRDNDRSKGSRRRGQVPMSKVAQLRSNAIQEPKSCATVGSYDPFRSPCHVVPEKEGHTYVTIHRDVPDHGGRKEESDSIAEGSVISEEEFRDQTPCPPSSPFAIVQNKKKPSSLKSFHSRTSHTGNRRQLNGLSAPRSASYKRNVCFRHVRNRSQGSTTAMKPKGAPINVPDKDMSENSLMSIDPGPFADRESSPLLPAQPAVVRRPGVALRTCAPQKKVRESDFIWKDDARQVSHELSQICEEAFNRASLSTGCTTTSTCMSAETPATSVSMASPEASHSRIATSNSKAPVTPSRCGESPRSYTAAELTETRRKLIAHSTQDGTEDVPGYLVAVIKHLDRLIEQDKARQRERVYTPEPEAQPSELSQDAGCLPKISEELHNRQSNSATQYKPYRPGLTTSTGTNTGRPSRNGIGTIRMVPQSSVPSIETIQPLTIRKKSEGPSPNIHHEPFADGSNEENLAPCRYSSMNSFHSRRPCELDPIAEIPPKSEKRNAARYPDNKKWSWLPIKHQPPTETVCKNLRPLHPVDRTVTVHEVNPSADSLTNQPETPAGKSKGGFFKKFMKGKASNPKYPTTDSQATETTPILSHPTEPPRLINADKPLPQRPGTSRKPVNWFARMFQFTPATKALALNTSKMKGRKEVHRILREWKPYGITVHYDKADGIIYGKVSRSNIRRIRPVAFSAEFYTVLEDGRRGNLSLVRFKQERGAVSSFNKVIDTLEKFMKRRGLLVEDPVRAQQMMKVLDKYQDPQGK</sequence>
<comment type="catalytic activity">
    <reaction evidence="10">
        <text>L-seryl-[protein] + ATP = O-phospho-L-seryl-[protein] + ADP + H(+)</text>
        <dbReference type="Rhea" id="RHEA:17989"/>
        <dbReference type="Rhea" id="RHEA-COMP:9863"/>
        <dbReference type="Rhea" id="RHEA-COMP:11604"/>
        <dbReference type="ChEBI" id="CHEBI:15378"/>
        <dbReference type="ChEBI" id="CHEBI:29999"/>
        <dbReference type="ChEBI" id="CHEBI:30616"/>
        <dbReference type="ChEBI" id="CHEBI:83421"/>
        <dbReference type="ChEBI" id="CHEBI:456216"/>
        <dbReference type="EC" id="2.7.11.1"/>
    </reaction>
</comment>
<comment type="similarity">
    <text evidence="1">Belongs to the protein kinase superfamily. CAMK Ser/Thr protein kinase family. NIM1 subfamily.</text>
</comment>
<proteinExistence type="inferred from homology"/>
<dbReference type="EMBL" id="MKZY01000009">
    <property type="protein sequence ID" value="OOO05598.1"/>
    <property type="molecule type" value="Genomic_DNA"/>
</dbReference>
<dbReference type="InterPro" id="IPR000719">
    <property type="entry name" value="Prot_kinase_dom"/>
</dbReference>
<evidence type="ECO:0000256" key="7">
    <source>
        <dbReference type="ARBA" id="ARBA00022777"/>
    </source>
</evidence>
<dbReference type="eggNOG" id="KOG0588">
    <property type="taxonomic scope" value="Eukaryota"/>
</dbReference>
<dbReference type="FunFam" id="1.10.510.10:FF:000571">
    <property type="entry name" value="Maternal embryonic leucine zipper kinase"/>
    <property type="match status" value="1"/>
</dbReference>
<evidence type="ECO:0000256" key="4">
    <source>
        <dbReference type="ARBA" id="ARBA00022553"/>
    </source>
</evidence>
<evidence type="ECO:0000256" key="5">
    <source>
        <dbReference type="ARBA" id="ARBA00022679"/>
    </source>
</evidence>
<feature type="region of interest" description="Disordered" evidence="12">
    <location>
        <begin position="717"/>
        <end position="743"/>
    </location>
</feature>
<dbReference type="InterPro" id="IPR032710">
    <property type="entry name" value="NTF2-like_dom_sf"/>
</dbReference>
<feature type="compositionally biased region" description="Polar residues" evidence="12">
    <location>
        <begin position="688"/>
        <end position="698"/>
    </location>
</feature>
<dbReference type="GO" id="GO:0004674">
    <property type="term" value="F:protein serine/threonine kinase activity"/>
    <property type="evidence" value="ECO:0007669"/>
    <property type="project" value="UniProtKB-KW"/>
</dbReference>
<dbReference type="PROSITE" id="PS00108">
    <property type="entry name" value="PROTEIN_KINASE_ST"/>
    <property type="match status" value="1"/>
</dbReference>
<feature type="region of interest" description="Disordered" evidence="12">
    <location>
        <begin position="1133"/>
        <end position="1174"/>
    </location>
</feature>
<feature type="compositionally biased region" description="Basic residues" evidence="12">
    <location>
        <begin position="673"/>
        <end position="687"/>
    </location>
</feature>
<comment type="catalytic activity">
    <reaction evidence="9">
        <text>L-threonyl-[protein] + ATP = O-phospho-L-threonyl-[protein] + ADP + H(+)</text>
        <dbReference type="Rhea" id="RHEA:46608"/>
        <dbReference type="Rhea" id="RHEA-COMP:11060"/>
        <dbReference type="Rhea" id="RHEA-COMP:11605"/>
        <dbReference type="ChEBI" id="CHEBI:15378"/>
        <dbReference type="ChEBI" id="CHEBI:30013"/>
        <dbReference type="ChEBI" id="CHEBI:30616"/>
        <dbReference type="ChEBI" id="CHEBI:61977"/>
        <dbReference type="ChEBI" id="CHEBI:456216"/>
        <dbReference type="EC" id="2.7.11.1"/>
    </reaction>
</comment>
<feature type="region of interest" description="Disordered" evidence="12">
    <location>
        <begin position="652"/>
        <end position="701"/>
    </location>
</feature>
<keyword evidence="7 14" id="KW-0418">Kinase</keyword>
<keyword evidence="8 11" id="KW-0067">ATP-binding</keyword>
<evidence type="ECO:0000256" key="8">
    <source>
        <dbReference type="ARBA" id="ARBA00022840"/>
    </source>
</evidence>
<keyword evidence="5" id="KW-0808">Transferase</keyword>
<dbReference type="InterPro" id="IPR043024">
    <property type="entry name" value="KA1_sf_fungal"/>
</dbReference>
<feature type="compositionally biased region" description="Polar residues" evidence="12">
    <location>
        <begin position="1138"/>
        <end position="1152"/>
    </location>
</feature>
<dbReference type="Pfam" id="PF16797">
    <property type="entry name" value="Fungal_KA1"/>
    <property type="match status" value="1"/>
</dbReference>
<dbReference type="InterPro" id="IPR008271">
    <property type="entry name" value="Ser/Thr_kinase_AS"/>
</dbReference>
<keyword evidence="3" id="KW-0723">Serine/threonine-protein kinase</keyword>
<comment type="caution">
    <text evidence="14">The sequence shown here is derived from an EMBL/GenBank/DDBJ whole genome shotgun (WGS) entry which is preliminary data.</text>
</comment>
<feature type="region of interest" description="Disordered" evidence="12">
    <location>
        <begin position="948"/>
        <end position="1025"/>
    </location>
</feature>
<evidence type="ECO:0000259" key="13">
    <source>
        <dbReference type="PROSITE" id="PS50011"/>
    </source>
</evidence>
<evidence type="ECO:0000256" key="1">
    <source>
        <dbReference type="ARBA" id="ARBA00010791"/>
    </source>
</evidence>
<dbReference type="InterPro" id="IPR031850">
    <property type="entry name" value="Fungal_KA1_dom"/>
</dbReference>
<accession>A0A1S9D940</accession>
<dbReference type="Pfam" id="PF00069">
    <property type="entry name" value="Pkinase"/>
    <property type="match status" value="1"/>
</dbReference>
<organism evidence="14 15">
    <name type="scientific">Aspergillus oryzae</name>
    <name type="common">Yellow koji mold</name>
    <dbReference type="NCBI Taxonomy" id="5062"/>
    <lineage>
        <taxon>Eukaryota</taxon>
        <taxon>Fungi</taxon>
        <taxon>Dikarya</taxon>
        <taxon>Ascomycota</taxon>
        <taxon>Pezizomycotina</taxon>
        <taxon>Eurotiomycetes</taxon>
        <taxon>Eurotiomycetidae</taxon>
        <taxon>Eurotiales</taxon>
        <taxon>Aspergillaceae</taxon>
        <taxon>Aspergillus</taxon>
        <taxon>Aspergillus subgen. Circumdati</taxon>
    </lineage>
</organism>
<name>A0A1S9D940_ASPOZ</name>
<feature type="domain" description="Protein kinase" evidence="13">
    <location>
        <begin position="192"/>
        <end position="455"/>
    </location>
</feature>
<evidence type="ECO:0000256" key="6">
    <source>
        <dbReference type="ARBA" id="ARBA00022741"/>
    </source>
</evidence>
<keyword evidence="6 11" id="KW-0547">Nucleotide-binding</keyword>
<dbReference type="VEuPathDB" id="FungiDB:AO090120000114"/>
<dbReference type="SUPFAM" id="SSF56112">
    <property type="entry name" value="Protein kinase-like (PK-like)"/>
    <property type="match status" value="1"/>
</dbReference>
<feature type="region of interest" description="Disordered" evidence="12">
    <location>
        <begin position="838"/>
        <end position="868"/>
    </location>
</feature>
<protein>
    <recommendedName>
        <fullName evidence="2">non-specific serine/threonine protein kinase</fullName>
        <ecNumber evidence="2">2.7.11.1</ecNumber>
    </recommendedName>
</protein>
<dbReference type="Proteomes" id="UP000190312">
    <property type="component" value="Unassembled WGS sequence"/>
</dbReference>
<feature type="region of interest" description="Disordered" evidence="12">
    <location>
        <begin position="558"/>
        <end position="587"/>
    </location>
</feature>
<dbReference type="GO" id="GO:0035556">
    <property type="term" value="P:intracellular signal transduction"/>
    <property type="evidence" value="ECO:0007669"/>
    <property type="project" value="TreeGrafter"/>
</dbReference>
<evidence type="ECO:0000256" key="9">
    <source>
        <dbReference type="ARBA" id="ARBA00047899"/>
    </source>
</evidence>
<gene>
    <name evidence="14" type="ORF">OAory_01071140</name>
</gene>
<feature type="compositionally biased region" description="Polar residues" evidence="12">
    <location>
        <begin position="987"/>
        <end position="999"/>
    </location>
</feature>
<dbReference type="GO" id="GO:0005524">
    <property type="term" value="F:ATP binding"/>
    <property type="evidence" value="ECO:0007669"/>
    <property type="project" value="UniProtKB-UniRule"/>
</dbReference>
<dbReference type="PROSITE" id="PS50011">
    <property type="entry name" value="PROTEIN_KINASE_DOM"/>
    <property type="match status" value="1"/>
</dbReference>
<dbReference type="Pfam" id="PF07080">
    <property type="entry name" value="DUF1348"/>
    <property type="match status" value="1"/>
</dbReference>
<dbReference type="Gene3D" id="3.30.310.220">
    <property type="entry name" value="Fungal kinase associated-1 domain"/>
    <property type="match status" value="1"/>
</dbReference>
<feature type="compositionally biased region" description="Polar residues" evidence="12">
    <location>
        <begin position="964"/>
        <end position="975"/>
    </location>
</feature>
<evidence type="ECO:0000256" key="3">
    <source>
        <dbReference type="ARBA" id="ARBA00022527"/>
    </source>
</evidence>
<evidence type="ECO:0000256" key="12">
    <source>
        <dbReference type="SAM" id="MobiDB-lite"/>
    </source>
</evidence>
<dbReference type="OrthoDB" id="504170at2759"/>
<evidence type="ECO:0000256" key="10">
    <source>
        <dbReference type="ARBA" id="ARBA00048679"/>
    </source>
</evidence>
<dbReference type="EC" id="2.7.11.1" evidence="2"/>
<dbReference type="SMART" id="SM00220">
    <property type="entry name" value="S_TKc"/>
    <property type="match status" value="1"/>
</dbReference>
<evidence type="ECO:0000256" key="11">
    <source>
        <dbReference type="PROSITE-ProRule" id="PRU10141"/>
    </source>
</evidence>
<evidence type="ECO:0000256" key="2">
    <source>
        <dbReference type="ARBA" id="ARBA00012513"/>
    </source>
</evidence>
<dbReference type="SUPFAM" id="SSF54427">
    <property type="entry name" value="NTF2-like"/>
    <property type="match status" value="1"/>
</dbReference>
<dbReference type="Gene3D" id="3.10.450.50">
    <property type="match status" value="1"/>
</dbReference>
<evidence type="ECO:0000313" key="14">
    <source>
        <dbReference type="EMBL" id="OOO05598.1"/>
    </source>
</evidence>
<dbReference type="GO" id="GO:0005938">
    <property type="term" value="C:cell cortex"/>
    <property type="evidence" value="ECO:0007669"/>
    <property type="project" value="UniProtKB-ARBA"/>
</dbReference>
<feature type="binding site" evidence="11">
    <location>
        <position position="221"/>
    </location>
    <ligand>
        <name>ATP</name>
        <dbReference type="ChEBI" id="CHEBI:30616"/>
    </ligand>
</feature>
<reference evidence="14 15" key="1">
    <citation type="submission" date="2016-10" db="EMBL/GenBank/DDBJ databases">
        <title>Genome sequencing of Aspergillus oryzae BCC7051.</title>
        <authorList>
            <person name="Thammarongtham C."/>
            <person name="Vorapreeda T."/>
            <person name="Nookaew I."/>
            <person name="Srisuk T."/>
            <person name="Land M."/>
            <person name="Jeennor S."/>
            <person name="Laoteng K."/>
        </authorList>
    </citation>
    <scope>NUCLEOTIDE SEQUENCE [LARGE SCALE GENOMIC DNA]</scope>
    <source>
        <strain evidence="14 15">BCC7051</strain>
    </source>
</reference>
<dbReference type="InterPro" id="IPR011009">
    <property type="entry name" value="Kinase-like_dom_sf"/>
</dbReference>
<dbReference type="InterPro" id="IPR009783">
    <property type="entry name" value="DUF1348"/>
</dbReference>
<dbReference type="PANTHER" id="PTHR24346:SF110">
    <property type="entry name" value="NON-SPECIFIC SERINE_THREONINE PROTEIN KINASE"/>
    <property type="match status" value="1"/>
</dbReference>
<evidence type="ECO:0000313" key="15">
    <source>
        <dbReference type="Proteomes" id="UP000190312"/>
    </source>
</evidence>
<dbReference type="PANTHER" id="PTHR24346">
    <property type="entry name" value="MAP/MICROTUBULE AFFINITY-REGULATING KINASE"/>
    <property type="match status" value="1"/>
</dbReference>